<dbReference type="InterPro" id="IPR036953">
    <property type="entry name" value="GreA/GreB_C_sf"/>
</dbReference>
<dbReference type="EMBL" id="JRLF01000011">
    <property type="protein sequence ID" value="KQB40114.1"/>
    <property type="molecule type" value="Genomic_DNA"/>
</dbReference>
<organism evidence="2 3">
    <name type="scientific">Flavobacterium aquidurense</name>
    <dbReference type="NCBI Taxonomy" id="362413"/>
    <lineage>
        <taxon>Bacteria</taxon>
        <taxon>Pseudomonadati</taxon>
        <taxon>Bacteroidota</taxon>
        <taxon>Flavobacteriia</taxon>
        <taxon>Flavobacteriales</taxon>
        <taxon>Flavobacteriaceae</taxon>
        <taxon>Flavobacterium</taxon>
    </lineage>
</organism>
<dbReference type="STRING" id="362413.RC62_798"/>
<dbReference type="AlphaFoldDB" id="A0A0Q0W0W0"/>
<gene>
    <name evidence="2" type="ORF">RC62_798</name>
</gene>
<dbReference type="GO" id="GO:0032784">
    <property type="term" value="P:regulation of DNA-templated transcription elongation"/>
    <property type="evidence" value="ECO:0007669"/>
    <property type="project" value="InterPro"/>
</dbReference>
<dbReference type="OrthoDB" id="192847at2"/>
<dbReference type="SUPFAM" id="SSF54534">
    <property type="entry name" value="FKBP-like"/>
    <property type="match status" value="1"/>
</dbReference>
<dbReference type="GO" id="GO:0016301">
    <property type="term" value="F:kinase activity"/>
    <property type="evidence" value="ECO:0007669"/>
    <property type="project" value="UniProtKB-KW"/>
</dbReference>
<comment type="caution">
    <text evidence="2">The sequence shown here is derived from an EMBL/GenBank/DDBJ whole genome shotgun (WGS) entry which is preliminary data.</text>
</comment>
<dbReference type="InterPro" id="IPR001437">
    <property type="entry name" value="Tscrpt_elong_fac_GreA/B_C"/>
</dbReference>
<dbReference type="RefSeq" id="WP_055095404.1">
    <property type="nucleotide sequence ID" value="NZ_JRLF01000011.1"/>
</dbReference>
<dbReference type="Pfam" id="PF01272">
    <property type="entry name" value="GreA_GreB"/>
    <property type="match status" value="1"/>
</dbReference>
<evidence type="ECO:0000313" key="2">
    <source>
        <dbReference type="EMBL" id="KQB40114.1"/>
    </source>
</evidence>
<feature type="domain" description="Transcription elongation factor GreA/GreB C-terminal" evidence="1">
    <location>
        <begin position="54"/>
        <end position="127"/>
    </location>
</feature>
<reference evidence="2 3" key="1">
    <citation type="submission" date="2014-09" db="EMBL/GenBank/DDBJ databases">
        <title>Genome sequence of Flavobacterium aquidurense RC62.</title>
        <authorList>
            <person name="Kim J.F."/>
            <person name="Kwak M.-J."/>
        </authorList>
    </citation>
    <scope>NUCLEOTIDE SEQUENCE [LARGE SCALE GENOMIC DNA]</scope>
    <source>
        <strain evidence="2 3">RC62</strain>
    </source>
</reference>
<keyword evidence="2" id="KW-0418">Kinase</keyword>
<dbReference type="InterPro" id="IPR018151">
    <property type="entry name" value="TF_GreA/GreB_CS"/>
</dbReference>
<dbReference type="InterPro" id="IPR023459">
    <property type="entry name" value="Tscrpt_elong_fac_GreA/B_fam"/>
</dbReference>
<sequence>MKHNELIIEENEFELLKKIINSPQKKTDNVYKQSVRRLEKELKSAKILKNEEMPADIVRINSNITVKIEPNLIRDFKIVFPEKSNISQNKLSILSPMGLALYGYCVNDEISWQFPSGINKLKILKVK</sequence>
<dbReference type="Proteomes" id="UP000050443">
    <property type="component" value="Unassembled WGS sequence"/>
</dbReference>
<protein>
    <submittedName>
        <fullName evidence="2">Regulator of nucleoside diphosphate kinase</fullName>
    </submittedName>
</protein>
<accession>A0A0Q0W0W0</accession>
<dbReference type="GO" id="GO:0070063">
    <property type="term" value="F:RNA polymerase binding"/>
    <property type="evidence" value="ECO:0007669"/>
    <property type="project" value="InterPro"/>
</dbReference>
<evidence type="ECO:0000313" key="3">
    <source>
        <dbReference type="Proteomes" id="UP000050443"/>
    </source>
</evidence>
<dbReference type="GO" id="GO:0003677">
    <property type="term" value="F:DNA binding"/>
    <property type="evidence" value="ECO:0007669"/>
    <property type="project" value="InterPro"/>
</dbReference>
<dbReference type="PROSITE" id="PS00830">
    <property type="entry name" value="GREAB_2"/>
    <property type="match status" value="1"/>
</dbReference>
<dbReference type="PIRSF" id="PIRSF006092">
    <property type="entry name" value="GreA_GreB"/>
    <property type="match status" value="1"/>
</dbReference>
<keyword evidence="2" id="KW-0808">Transferase</keyword>
<proteinExistence type="predicted"/>
<dbReference type="GO" id="GO:0006354">
    <property type="term" value="P:DNA-templated transcription elongation"/>
    <property type="evidence" value="ECO:0007669"/>
    <property type="project" value="TreeGrafter"/>
</dbReference>
<dbReference type="Gene3D" id="3.10.50.30">
    <property type="entry name" value="Transcription elongation factor, GreA/GreB, C-terminal domain"/>
    <property type="match status" value="1"/>
</dbReference>
<dbReference type="PANTHER" id="PTHR30437:SF5">
    <property type="entry name" value="REGULATOR OF NUCLEOSIDE DIPHOSPHATE KINASE"/>
    <property type="match status" value="1"/>
</dbReference>
<dbReference type="PATRIC" id="fig|362413.3.peg.779"/>
<name>A0A0Q0W0W0_9FLAO</name>
<evidence type="ECO:0000259" key="1">
    <source>
        <dbReference type="Pfam" id="PF01272"/>
    </source>
</evidence>
<dbReference type="PANTHER" id="PTHR30437">
    <property type="entry name" value="TRANSCRIPTION ELONGATION FACTOR GREA"/>
    <property type="match status" value="1"/>
</dbReference>